<keyword evidence="3" id="KW-1185">Reference proteome</keyword>
<accession>A0A378I8C0</accession>
<dbReference type="RefSeq" id="WP_058524889.1">
    <property type="nucleotide sequence ID" value="NZ_CAAAHV010000021.1"/>
</dbReference>
<dbReference type="Proteomes" id="UP000054735">
    <property type="component" value="Unassembled WGS sequence"/>
</dbReference>
<evidence type="ECO:0000313" key="3">
    <source>
        <dbReference type="Proteomes" id="UP000054735"/>
    </source>
</evidence>
<dbReference type="Proteomes" id="UP000255066">
    <property type="component" value="Unassembled WGS sequence"/>
</dbReference>
<reference evidence="2 4" key="2">
    <citation type="submission" date="2018-06" db="EMBL/GenBank/DDBJ databases">
        <authorList>
            <consortium name="Pathogen Informatics"/>
            <person name="Doyle S."/>
        </authorList>
    </citation>
    <scope>NUCLEOTIDE SEQUENCE [LARGE SCALE GENOMIC DNA]</scope>
    <source>
        <strain evidence="2 4">NCTC12437</strain>
    </source>
</reference>
<evidence type="ECO:0000313" key="4">
    <source>
        <dbReference type="Proteomes" id="UP000255066"/>
    </source>
</evidence>
<gene>
    <name evidence="1" type="ORF">Lbir_2919</name>
    <name evidence="2" type="ORF">NCTC12437_00737</name>
</gene>
<evidence type="ECO:0000313" key="1">
    <source>
        <dbReference type="EMBL" id="KTC68317.1"/>
    </source>
</evidence>
<sequence>MKTIIVSLGQLISSDISQFKASFQNSFLNRQLKFTGEDAWNWLLPHLPELRLAKINLNDLLGDFNSKFSTTLSFDEFRKNFNSMSQMNSDSLTRMKVLVDFLQSHPDVQILVVSHSNWSHFEFIMEQLDEILPYCRAGLIENDQAIPKGQILFAPSMTSQCEKHPDTLDWAIKRLKIDLNDPLISLLNTVQAVEGAEQFKYTPVGPNLRMEDFVNAATVFSSTSPRPN</sequence>
<reference evidence="1 3" key="1">
    <citation type="submission" date="2015-11" db="EMBL/GenBank/DDBJ databases">
        <title>Genomic analysis of 38 Legionella species identifies large and diverse effector repertoires.</title>
        <authorList>
            <person name="Burstein D."/>
            <person name="Amaro F."/>
            <person name="Zusman T."/>
            <person name="Lifshitz Z."/>
            <person name="Cohen O."/>
            <person name="Gilbert J.A."/>
            <person name="Pupko T."/>
            <person name="Shuman H.A."/>
            <person name="Segal G."/>
        </authorList>
    </citation>
    <scope>NUCLEOTIDE SEQUENCE [LARGE SCALE GENOMIC DNA]</scope>
    <source>
        <strain evidence="1 3">CDC#1407-AL-14</strain>
    </source>
</reference>
<evidence type="ECO:0000313" key="2">
    <source>
        <dbReference type="EMBL" id="STX30970.1"/>
    </source>
</evidence>
<dbReference type="STRING" id="28083.Lbir_2919"/>
<protein>
    <submittedName>
        <fullName evidence="2">Uncharacterized protein</fullName>
    </submittedName>
</protein>
<organism evidence="2 4">
    <name type="scientific">Legionella birminghamensis</name>
    <dbReference type="NCBI Taxonomy" id="28083"/>
    <lineage>
        <taxon>Bacteria</taxon>
        <taxon>Pseudomonadati</taxon>
        <taxon>Pseudomonadota</taxon>
        <taxon>Gammaproteobacteria</taxon>
        <taxon>Legionellales</taxon>
        <taxon>Legionellaceae</taxon>
        <taxon>Legionella</taxon>
    </lineage>
</organism>
<dbReference type="AlphaFoldDB" id="A0A378I8C0"/>
<name>A0A378I8C0_9GAMM</name>
<dbReference type="EMBL" id="UGNW01000001">
    <property type="protein sequence ID" value="STX30970.1"/>
    <property type="molecule type" value="Genomic_DNA"/>
</dbReference>
<dbReference type="EMBL" id="LNXT01000048">
    <property type="protein sequence ID" value="KTC68317.1"/>
    <property type="molecule type" value="Genomic_DNA"/>
</dbReference>
<proteinExistence type="predicted"/>
<dbReference type="OrthoDB" id="5636286at2"/>